<evidence type="ECO:0000313" key="2">
    <source>
        <dbReference type="EMBL" id="THV12852.1"/>
    </source>
</evidence>
<evidence type="ECO:0000256" key="1">
    <source>
        <dbReference type="SAM" id="MobiDB-lite"/>
    </source>
</evidence>
<comment type="caution">
    <text evidence="2">The sequence shown here is derived from an EMBL/GenBank/DDBJ whole genome shotgun (WGS) entry which is preliminary data.</text>
</comment>
<accession>A0ABY2QS41</accession>
<feature type="region of interest" description="Disordered" evidence="1">
    <location>
        <begin position="53"/>
        <end position="76"/>
    </location>
</feature>
<dbReference type="EMBL" id="STGT01000004">
    <property type="protein sequence ID" value="THV12852.1"/>
    <property type="molecule type" value="Genomic_DNA"/>
</dbReference>
<evidence type="ECO:0000313" key="3">
    <source>
        <dbReference type="Proteomes" id="UP000309667"/>
    </source>
</evidence>
<proteinExistence type="predicted"/>
<gene>
    <name evidence="2" type="ORF">E9677_18580</name>
</gene>
<name>A0ABY2QS41_9HYPH</name>
<keyword evidence="3" id="KW-1185">Reference proteome</keyword>
<reference evidence="2 3" key="1">
    <citation type="submission" date="2019-04" db="EMBL/GenBank/DDBJ databases">
        <title>Genome sequence of strain 7209-2.</title>
        <authorList>
            <person name="Gao J."/>
            <person name="Sun J."/>
        </authorList>
    </citation>
    <scope>NUCLEOTIDE SEQUENCE [LARGE SCALE GENOMIC DNA]</scope>
    <source>
        <strain evidence="2 3">7209-2</strain>
    </source>
</reference>
<protein>
    <submittedName>
        <fullName evidence="2">Uncharacterized protein</fullName>
    </submittedName>
</protein>
<dbReference type="Proteomes" id="UP000309667">
    <property type="component" value="Unassembled WGS sequence"/>
</dbReference>
<feature type="region of interest" description="Disordered" evidence="1">
    <location>
        <begin position="1"/>
        <end position="20"/>
    </location>
</feature>
<sequence>MIATKRREGQGGALKRDKDLRQAGSLREALTLKRRRVELSDGWPEAWERGMTVGADSWQGDAEPSDKRRINLSAGA</sequence>
<organism evidence="2 3">
    <name type="scientific">Rhizobium rhizophilum</name>
    <dbReference type="NCBI Taxonomy" id="1850373"/>
    <lineage>
        <taxon>Bacteria</taxon>
        <taxon>Pseudomonadati</taxon>
        <taxon>Pseudomonadota</taxon>
        <taxon>Alphaproteobacteria</taxon>
        <taxon>Hyphomicrobiales</taxon>
        <taxon>Rhizobiaceae</taxon>
        <taxon>Rhizobium/Agrobacterium group</taxon>
        <taxon>Rhizobium</taxon>
    </lineage>
</organism>